<evidence type="ECO:0000313" key="16">
    <source>
        <dbReference type="Proteomes" id="UP000265431"/>
    </source>
</evidence>
<keyword evidence="3 9" id="KW-0436">Ligase</keyword>
<evidence type="ECO:0000256" key="6">
    <source>
        <dbReference type="ARBA" id="ARBA00022917"/>
    </source>
</evidence>
<keyword evidence="4 9" id="KW-0547">Nucleotide-binding</keyword>
<dbReference type="PANTHER" id="PTHR43740:SF2">
    <property type="entry name" value="LEUCINE--TRNA LIGASE, MITOCHONDRIAL"/>
    <property type="match status" value="1"/>
</dbReference>
<dbReference type="PRINTS" id="PR00985">
    <property type="entry name" value="TRNASYNTHLEU"/>
</dbReference>
<dbReference type="CDD" id="cd07958">
    <property type="entry name" value="Anticodon_Ia_Leu_BEm"/>
    <property type="match status" value="1"/>
</dbReference>
<feature type="domain" description="Aminoacyl-tRNA synthetase class Ia" evidence="11">
    <location>
        <begin position="428"/>
        <end position="582"/>
    </location>
</feature>
<dbReference type="GO" id="GO:0005524">
    <property type="term" value="F:ATP binding"/>
    <property type="evidence" value="ECO:0007669"/>
    <property type="project" value="UniProtKB-UniRule"/>
</dbReference>
<keyword evidence="5 9" id="KW-0067">ATP-binding</keyword>
<dbReference type="PROSITE" id="PS00178">
    <property type="entry name" value="AA_TRNA_LIGASE_I"/>
    <property type="match status" value="1"/>
</dbReference>
<dbReference type="GO" id="GO:0005829">
    <property type="term" value="C:cytosol"/>
    <property type="evidence" value="ECO:0007669"/>
    <property type="project" value="TreeGrafter"/>
</dbReference>
<evidence type="ECO:0000259" key="14">
    <source>
        <dbReference type="Pfam" id="PF13603"/>
    </source>
</evidence>
<dbReference type="InterPro" id="IPR013155">
    <property type="entry name" value="M/V/L/I-tRNA-synth_anticd-bd"/>
</dbReference>
<feature type="domain" description="Methionyl/Leucyl tRNA synthetase" evidence="13">
    <location>
        <begin position="43"/>
        <end position="174"/>
    </location>
</feature>
<dbReference type="OrthoDB" id="9810365at2"/>
<proteinExistence type="inferred from homology"/>
<dbReference type="PANTHER" id="PTHR43740">
    <property type="entry name" value="LEUCYL-TRNA SYNTHETASE"/>
    <property type="match status" value="1"/>
</dbReference>
<evidence type="ECO:0000256" key="1">
    <source>
        <dbReference type="ARBA" id="ARBA00005594"/>
    </source>
</evidence>
<comment type="caution">
    <text evidence="15">The sequence shown here is derived from an EMBL/GenBank/DDBJ whole genome shotgun (WGS) entry which is preliminary data.</text>
</comment>
<dbReference type="CDD" id="cd00812">
    <property type="entry name" value="LeuRS_core"/>
    <property type="match status" value="1"/>
</dbReference>
<comment type="subcellular location">
    <subcellularLocation>
        <location evidence="9">Cytoplasm</location>
    </subcellularLocation>
</comment>
<evidence type="ECO:0000256" key="7">
    <source>
        <dbReference type="ARBA" id="ARBA00023146"/>
    </source>
</evidence>
<dbReference type="EMBL" id="QWGB01000005">
    <property type="protein sequence ID" value="RIJ24096.1"/>
    <property type="molecule type" value="Genomic_DNA"/>
</dbReference>
<dbReference type="SUPFAM" id="SSF52374">
    <property type="entry name" value="Nucleotidylyl transferase"/>
    <property type="match status" value="1"/>
</dbReference>
<dbReference type="InterPro" id="IPR002300">
    <property type="entry name" value="aa-tRNA-synth_Ia"/>
</dbReference>
<evidence type="ECO:0000259" key="13">
    <source>
        <dbReference type="Pfam" id="PF09334"/>
    </source>
</evidence>
<feature type="domain" description="Leucyl-tRNA synthetase editing" evidence="14">
    <location>
        <begin position="225"/>
        <end position="414"/>
    </location>
</feature>
<evidence type="ECO:0000259" key="11">
    <source>
        <dbReference type="Pfam" id="PF00133"/>
    </source>
</evidence>
<dbReference type="FunFam" id="1.10.730.10:FF:000002">
    <property type="entry name" value="Leucine--tRNA ligase"/>
    <property type="match status" value="1"/>
</dbReference>
<dbReference type="Proteomes" id="UP000265431">
    <property type="component" value="Unassembled WGS sequence"/>
</dbReference>
<feature type="domain" description="Aminoacyl-tRNA synthetase class Ia" evidence="11">
    <location>
        <begin position="617"/>
        <end position="659"/>
    </location>
</feature>
<dbReference type="EC" id="6.1.1.4" evidence="9"/>
<comment type="catalytic activity">
    <reaction evidence="8 9">
        <text>tRNA(Leu) + L-leucine + ATP = L-leucyl-tRNA(Leu) + AMP + diphosphate</text>
        <dbReference type="Rhea" id="RHEA:11688"/>
        <dbReference type="Rhea" id="RHEA-COMP:9613"/>
        <dbReference type="Rhea" id="RHEA-COMP:9622"/>
        <dbReference type="ChEBI" id="CHEBI:30616"/>
        <dbReference type="ChEBI" id="CHEBI:33019"/>
        <dbReference type="ChEBI" id="CHEBI:57427"/>
        <dbReference type="ChEBI" id="CHEBI:78442"/>
        <dbReference type="ChEBI" id="CHEBI:78494"/>
        <dbReference type="ChEBI" id="CHEBI:456215"/>
        <dbReference type="EC" id="6.1.1.4"/>
    </reaction>
</comment>
<dbReference type="Pfam" id="PF00133">
    <property type="entry name" value="tRNA-synt_1"/>
    <property type="match status" value="2"/>
</dbReference>
<keyword evidence="7 9" id="KW-0030">Aminoacyl-tRNA synthetase</keyword>
<dbReference type="Gene3D" id="2.20.28.290">
    <property type="match status" value="1"/>
</dbReference>
<comment type="similarity">
    <text evidence="1 9 10">Belongs to the class-I aminoacyl-tRNA synthetase family.</text>
</comment>
<dbReference type="InterPro" id="IPR025709">
    <property type="entry name" value="Leu_tRNA-synth_edit"/>
</dbReference>
<dbReference type="Gene3D" id="3.40.50.620">
    <property type="entry name" value="HUPs"/>
    <property type="match status" value="2"/>
</dbReference>
<dbReference type="InterPro" id="IPR009008">
    <property type="entry name" value="Val/Leu/Ile-tRNA-synth_edit"/>
</dbReference>
<keyword evidence="2 9" id="KW-0963">Cytoplasm</keyword>
<dbReference type="InterPro" id="IPR015413">
    <property type="entry name" value="Methionyl/Leucyl_tRNA_Synth"/>
</dbReference>
<dbReference type="AlphaFoldDB" id="A0A399QYA9"/>
<keyword evidence="16" id="KW-1185">Reference proteome</keyword>
<dbReference type="SUPFAM" id="SSF50677">
    <property type="entry name" value="ValRS/IleRS/LeuRS editing domain"/>
    <property type="match status" value="1"/>
</dbReference>
<dbReference type="NCBIfam" id="TIGR00396">
    <property type="entry name" value="leuS_bact"/>
    <property type="match status" value="1"/>
</dbReference>
<dbReference type="GO" id="GO:0002161">
    <property type="term" value="F:aminoacyl-tRNA deacylase activity"/>
    <property type="evidence" value="ECO:0007669"/>
    <property type="project" value="InterPro"/>
</dbReference>
<dbReference type="InterPro" id="IPR009080">
    <property type="entry name" value="tRNAsynth_Ia_anticodon-bd"/>
</dbReference>
<evidence type="ECO:0000256" key="9">
    <source>
        <dbReference type="HAMAP-Rule" id="MF_00049"/>
    </source>
</evidence>
<evidence type="ECO:0000256" key="8">
    <source>
        <dbReference type="ARBA" id="ARBA00047469"/>
    </source>
</evidence>
<organism evidence="15 16">
    <name type="scientific">Henriciella barbarensis</name>
    <dbReference type="NCBI Taxonomy" id="86342"/>
    <lineage>
        <taxon>Bacteria</taxon>
        <taxon>Pseudomonadati</taxon>
        <taxon>Pseudomonadota</taxon>
        <taxon>Alphaproteobacteria</taxon>
        <taxon>Hyphomonadales</taxon>
        <taxon>Hyphomonadaceae</taxon>
        <taxon>Henriciella</taxon>
    </lineage>
</organism>
<dbReference type="Pfam" id="PF13603">
    <property type="entry name" value="tRNA-synt_1_2"/>
    <property type="match status" value="1"/>
</dbReference>
<dbReference type="FunFam" id="3.10.20.590:FF:000001">
    <property type="entry name" value="Leucine--tRNA ligase"/>
    <property type="match status" value="1"/>
</dbReference>
<dbReference type="SUPFAM" id="SSF47323">
    <property type="entry name" value="Anticodon-binding domain of a subclass of class I aminoacyl-tRNA synthetases"/>
    <property type="match status" value="1"/>
</dbReference>
<evidence type="ECO:0000256" key="2">
    <source>
        <dbReference type="ARBA" id="ARBA00022490"/>
    </source>
</evidence>
<evidence type="ECO:0000256" key="5">
    <source>
        <dbReference type="ARBA" id="ARBA00022840"/>
    </source>
</evidence>
<dbReference type="Pfam" id="PF08264">
    <property type="entry name" value="Anticodon_1"/>
    <property type="match status" value="1"/>
</dbReference>
<dbReference type="RefSeq" id="WP_119379285.1">
    <property type="nucleotide sequence ID" value="NZ_QWGB01000005.1"/>
</dbReference>
<dbReference type="GO" id="GO:0004823">
    <property type="term" value="F:leucine-tRNA ligase activity"/>
    <property type="evidence" value="ECO:0007669"/>
    <property type="project" value="UniProtKB-UniRule"/>
</dbReference>
<feature type="short sequence motif" description="'HIGH' region" evidence="9">
    <location>
        <begin position="45"/>
        <end position="55"/>
    </location>
</feature>
<dbReference type="Gene3D" id="3.90.740.10">
    <property type="entry name" value="Valyl/Leucyl/Isoleucyl-tRNA synthetase, editing domain"/>
    <property type="match status" value="1"/>
</dbReference>
<feature type="binding site" evidence="9">
    <location>
        <position position="622"/>
    </location>
    <ligand>
        <name>ATP</name>
        <dbReference type="ChEBI" id="CHEBI:30616"/>
    </ligand>
</feature>
<name>A0A399QYA9_9PROT</name>
<evidence type="ECO:0000256" key="4">
    <source>
        <dbReference type="ARBA" id="ARBA00022741"/>
    </source>
</evidence>
<dbReference type="InterPro" id="IPR002302">
    <property type="entry name" value="Leu-tRNA-ligase"/>
</dbReference>
<evidence type="ECO:0000313" key="15">
    <source>
        <dbReference type="EMBL" id="RIJ24096.1"/>
    </source>
</evidence>
<dbReference type="InterPro" id="IPR014729">
    <property type="entry name" value="Rossmann-like_a/b/a_fold"/>
</dbReference>
<evidence type="ECO:0000256" key="3">
    <source>
        <dbReference type="ARBA" id="ARBA00022598"/>
    </source>
</evidence>
<protein>
    <recommendedName>
        <fullName evidence="9">Leucine--tRNA ligase</fullName>
        <ecNumber evidence="9">6.1.1.4</ecNumber>
    </recommendedName>
    <alternativeName>
        <fullName evidence="9">Leucyl-tRNA synthetase</fullName>
        <shortName evidence="9">LeuRS</shortName>
    </alternativeName>
</protein>
<feature type="short sequence motif" description="'KMSKS' region" evidence="9">
    <location>
        <begin position="619"/>
        <end position="623"/>
    </location>
</feature>
<dbReference type="GO" id="GO:0006429">
    <property type="term" value="P:leucyl-tRNA aminoacylation"/>
    <property type="evidence" value="ECO:0007669"/>
    <property type="project" value="UniProtKB-UniRule"/>
</dbReference>
<evidence type="ECO:0000259" key="12">
    <source>
        <dbReference type="Pfam" id="PF08264"/>
    </source>
</evidence>
<evidence type="ECO:0000256" key="10">
    <source>
        <dbReference type="RuleBase" id="RU363035"/>
    </source>
</evidence>
<gene>
    <name evidence="9" type="primary">leuS</name>
    <name evidence="15" type="ORF">D1224_07590</name>
</gene>
<dbReference type="InterPro" id="IPR001412">
    <property type="entry name" value="aa-tRNA-synth_I_CS"/>
</dbReference>
<dbReference type="Gene3D" id="1.10.730.10">
    <property type="entry name" value="Isoleucyl-tRNA Synthetase, Domain 1"/>
    <property type="match status" value="1"/>
</dbReference>
<accession>A0A399QYA9</accession>
<dbReference type="Gene3D" id="3.10.20.590">
    <property type="match status" value="1"/>
</dbReference>
<sequence>MTSRYDPQTAEAKWRKAWADAGIFKTKTPEEAEGQDKSYVLEMFPYPSGKLHMGHVRNYAMGDVVARHRRALGHNVLHPMGWDAFGLPAENAAIERNVHPGEWTYQNIATMRAQLEKLGLTLDWSREFATCDTDYYGEQQRLFLKLLEAGLAYRKASKVNWDPVDNTVLANEQVIDGKGWRTGAPVEQRELTQWFFRITAYADELLEGLDGLENWPDKVRLMQANWIGKSKGATVRWVIDGEQPAEFGKHIEVYTTRPDTLYGASFIALAPDHPITRALAEDRPEIRDFIADAAKIGTSEEAIEKAPKLGVDLGLRVQHPFDPSWTIPVWTANFVLSGYGTGAIFGSPAGDQRDLDFARKYDLPVQPVVLPPDTSANDHEITDTAYTGPGTIYNSGFLDGMTTDTAISAAIEKLETLKLGEGTTNYRLRDWGVSRQRYWGCPIPIIHCESCGAVPVPDADLPVTLPEDVSFDKPGNPLAHHPTWKKTSCPECGGEGTRETDTLDTFVDSSWYFARFAGIKDKAERAYWMPVDQYIGGVEHAVLHLLYARFISRALRDVGELDLPQGEPFLGLFTQGMVTHETYKNSDGKWVEPADVERRDGGLFVRGSDLSVTAGPVEKMSKSRKNVVDPDQIIVSFGADVARWFVLSDSPPERDVEWSQAGAEGAARFVQRVWSIFAGLTGSEKPSGKAEPTPVLRFSHRAAAEINKAISEFRLNAAIALCHDWVNTLKKAEGAADETAASRHESAHMLAICLTPFMPHLAEECWSALGEDGFISDSAWPVSDPDLMVENTITLPIQVNGKRRAEIEVARDASKDDIEQQALKLPALAGFLDGVEVKKIIVVPGRIVNIVAS</sequence>
<feature type="domain" description="Methionyl/Valyl/Leucyl/Isoleucyl-tRNA synthetase anticodon-binding" evidence="12">
    <location>
        <begin position="697"/>
        <end position="815"/>
    </location>
</feature>
<keyword evidence="6 9" id="KW-0648">Protein biosynthesis</keyword>
<dbReference type="HAMAP" id="MF_00049_B">
    <property type="entry name" value="Leu_tRNA_synth_B"/>
    <property type="match status" value="1"/>
</dbReference>
<dbReference type="Pfam" id="PF09334">
    <property type="entry name" value="tRNA-synt_1g"/>
    <property type="match status" value="1"/>
</dbReference>
<reference evidence="15 16" key="1">
    <citation type="submission" date="2018-08" db="EMBL/GenBank/DDBJ databases">
        <title>Henriciella mobilis sp. nov., isolated from seawater.</title>
        <authorList>
            <person name="Cheng H."/>
            <person name="Wu Y.-H."/>
            <person name="Xu X.-W."/>
            <person name="Guo L.-L."/>
        </authorList>
    </citation>
    <scope>NUCLEOTIDE SEQUENCE [LARGE SCALE GENOMIC DNA]</scope>
    <source>
        <strain evidence="15 16">CCUG66934</strain>
    </source>
</reference>